<evidence type="ECO:0000256" key="3">
    <source>
        <dbReference type="ARBA" id="ARBA00023125"/>
    </source>
</evidence>
<dbReference type="InterPro" id="IPR058245">
    <property type="entry name" value="NreC/VraR/RcsB-like_REC"/>
</dbReference>
<evidence type="ECO:0000313" key="9">
    <source>
        <dbReference type="Proteomes" id="UP000217265"/>
    </source>
</evidence>
<keyword evidence="4" id="KW-0804">Transcription</keyword>
<evidence type="ECO:0000256" key="5">
    <source>
        <dbReference type="PROSITE-ProRule" id="PRU00169"/>
    </source>
</evidence>
<feature type="modified residue" description="4-aspartylphosphate" evidence="5">
    <location>
        <position position="57"/>
    </location>
</feature>
<dbReference type="InterPro" id="IPR000792">
    <property type="entry name" value="Tscrpt_reg_LuxR_C"/>
</dbReference>
<dbReference type="CDD" id="cd06170">
    <property type="entry name" value="LuxR_C_like"/>
    <property type="match status" value="1"/>
</dbReference>
<dbReference type="PROSITE" id="PS50043">
    <property type="entry name" value="HTH_LUXR_2"/>
    <property type="match status" value="1"/>
</dbReference>
<dbReference type="Pfam" id="PF00072">
    <property type="entry name" value="Response_reg"/>
    <property type="match status" value="1"/>
</dbReference>
<sequence length="231" mass="25730">MATLPRIGIVEDQALVLNLLTDLCRHRFGYDVVFSARDAKSALTAVDGSEAEALLVDINLPDNDGISLALEIRKKIPRMKIIILSAECTEYTIFRVRQSGLHGYVDKNADPDFIQAALDSVLNRDLPFFTPLVREIARHTAADSQAFSKVLSDREHELLPHLGMGKTDNELAISRGIAADTVRKHRESIMRKLQLKALPDLVHYCIEKGFLQTRPDGEIRPASWTPSTNSS</sequence>
<dbReference type="InterPro" id="IPR001789">
    <property type="entry name" value="Sig_transdc_resp-reg_receiver"/>
</dbReference>
<protein>
    <recommendedName>
        <fullName evidence="10">DNA-binding response regulator</fullName>
    </recommendedName>
</protein>
<organism evidence="8 9">
    <name type="scientific">Nibricoccus aquaticus</name>
    <dbReference type="NCBI Taxonomy" id="2576891"/>
    <lineage>
        <taxon>Bacteria</taxon>
        <taxon>Pseudomonadati</taxon>
        <taxon>Verrucomicrobiota</taxon>
        <taxon>Opitutia</taxon>
        <taxon>Opitutales</taxon>
        <taxon>Opitutaceae</taxon>
        <taxon>Nibricoccus</taxon>
    </lineage>
</organism>
<dbReference type="OrthoDB" id="199583at2"/>
<dbReference type="Gene3D" id="3.40.50.2300">
    <property type="match status" value="1"/>
</dbReference>
<dbReference type="SUPFAM" id="SSF52172">
    <property type="entry name" value="CheY-like"/>
    <property type="match status" value="1"/>
</dbReference>
<dbReference type="GO" id="GO:0000160">
    <property type="term" value="P:phosphorelay signal transduction system"/>
    <property type="evidence" value="ECO:0007669"/>
    <property type="project" value="InterPro"/>
</dbReference>
<evidence type="ECO:0000259" key="6">
    <source>
        <dbReference type="PROSITE" id="PS50043"/>
    </source>
</evidence>
<dbReference type="GO" id="GO:0006355">
    <property type="term" value="P:regulation of DNA-templated transcription"/>
    <property type="evidence" value="ECO:0007669"/>
    <property type="project" value="InterPro"/>
</dbReference>
<dbReference type="InterPro" id="IPR039420">
    <property type="entry name" value="WalR-like"/>
</dbReference>
<dbReference type="PROSITE" id="PS50110">
    <property type="entry name" value="RESPONSE_REGULATORY"/>
    <property type="match status" value="1"/>
</dbReference>
<dbReference type="InterPro" id="IPR016032">
    <property type="entry name" value="Sig_transdc_resp-reg_C-effctor"/>
</dbReference>
<gene>
    <name evidence="8" type="ORF">CMV30_08000</name>
</gene>
<evidence type="ECO:0000256" key="2">
    <source>
        <dbReference type="ARBA" id="ARBA00023015"/>
    </source>
</evidence>
<evidence type="ECO:0000313" key="8">
    <source>
        <dbReference type="EMBL" id="ATC63895.1"/>
    </source>
</evidence>
<dbReference type="SMART" id="SM00448">
    <property type="entry name" value="REC"/>
    <property type="match status" value="1"/>
</dbReference>
<evidence type="ECO:0008006" key="10">
    <source>
        <dbReference type="Google" id="ProtNLM"/>
    </source>
</evidence>
<proteinExistence type="predicted"/>
<dbReference type="SMART" id="SM00421">
    <property type="entry name" value="HTH_LUXR"/>
    <property type="match status" value="1"/>
</dbReference>
<dbReference type="GO" id="GO:0003677">
    <property type="term" value="F:DNA binding"/>
    <property type="evidence" value="ECO:0007669"/>
    <property type="project" value="UniProtKB-KW"/>
</dbReference>
<dbReference type="KEGG" id="vbh:CMV30_08000"/>
<keyword evidence="3" id="KW-0238">DNA-binding</keyword>
<feature type="domain" description="Response regulatory" evidence="7">
    <location>
        <begin position="6"/>
        <end position="122"/>
    </location>
</feature>
<keyword evidence="2" id="KW-0805">Transcription regulation</keyword>
<dbReference type="PANTHER" id="PTHR43214:SF41">
    <property type="entry name" value="NITRATE_NITRITE RESPONSE REGULATOR PROTEIN NARP"/>
    <property type="match status" value="1"/>
</dbReference>
<reference evidence="8 9" key="1">
    <citation type="submission" date="2017-09" db="EMBL/GenBank/DDBJ databases">
        <title>Complete genome sequence of Verrucomicrobial strain HZ-65, isolated from freshwater.</title>
        <authorList>
            <person name="Choi A."/>
        </authorList>
    </citation>
    <scope>NUCLEOTIDE SEQUENCE [LARGE SCALE GENOMIC DNA]</scope>
    <source>
        <strain evidence="8 9">HZ-65</strain>
    </source>
</reference>
<keyword evidence="9" id="KW-1185">Reference proteome</keyword>
<keyword evidence="1 5" id="KW-0597">Phosphoprotein</keyword>
<dbReference type="EMBL" id="CP023344">
    <property type="protein sequence ID" value="ATC63895.1"/>
    <property type="molecule type" value="Genomic_DNA"/>
</dbReference>
<evidence type="ECO:0000259" key="7">
    <source>
        <dbReference type="PROSITE" id="PS50110"/>
    </source>
</evidence>
<dbReference type="PANTHER" id="PTHR43214">
    <property type="entry name" value="TWO-COMPONENT RESPONSE REGULATOR"/>
    <property type="match status" value="1"/>
</dbReference>
<dbReference type="PRINTS" id="PR00038">
    <property type="entry name" value="HTHLUXR"/>
</dbReference>
<dbReference type="InterPro" id="IPR011006">
    <property type="entry name" value="CheY-like_superfamily"/>
</dbReference>
<dbReference type="RefSeq" id="WP_096055527.1">
    <property type="nucleotide sequence ID" value="NZ_CP023344.1"/>
</dbReference>
<name>A0A290Q5E2_9BACT</name>
<dbReference type="AlphaFoldDB" id="A0A290Q5E2"/>
<dbReference type="Pfam" id="PF00196">
    <property type="entry name" value="GerE"/>
    <property type="match status" value="1"/>
</dbReference>
<dbReference type="SUPFAM" id="SSF46894">
    <property type="entry name" value="C-terminal effector domain of the bipartite response regulators"/>
    <property type="match status" value="1"/>
</dbReference>
<evidence type="ECO:0000256" key="1">
    <source>
        <dbReference type="ARBA" id="ARBA00022553"/>
    </source>
</evidence>
<feature type="domain" description="HTH luxR-type" evidence="6">
    <location>
        <begin position="144"/>
        <end position="209"/>
    </location>
</feature>
<dbReference type="Proteomes" id="UP000217265">
    <property type="component" value="Chromosome"/>
</dbReference>
<dbReference type="CDD" id="cd17535">
    <property type="entry name" value="REC_NarL-like"/>
    <property type="match status" value="1"/>
</dbReference>
<evidence type="ECO:0000256" key="4">
    <source>
        <dbReference type="ARBA" id="ARBA00023163"/>
    </source>
</evidence>
<accession>A0A290Q5E2</accession>